<feature type="compositionally biased region" description="Pro residues" evidence="1">
    <location>
        <begin position="40"/>
        <end position="54"/>
    </location>
</feature>
<dbReference type="EMBL" id="BMYP01000018">
    <property type="protein sequence ID" value="GHD76921.1"/>
    <property type="molecule type" value="Genomic_DNA"/>
</dbReference>
<dbReference type="Proteomes" id="UP000662678">
    <property type="component" value="Unassembled WGS sequence"/>
</dbReference>
<dbReference type="RefSeq" id="WP_189353212.1">
    <property type="nucleotide sequence ID" value="NZ_BMYP01000018.1"/>
</dbReference>
<evidence type="ECO:0000313" key="2">
    <source>
        <dbReference type="EMBL" id="GHD76921.1"/>
    </source>
</evidence>
<name>A0ABQ3HBA5_9NEIS</name>
<evidence type="ECO:0000313" key="3">
    <source>
        <dbReference type="Proteomes" id="UP000662678"/>
    </source>
</evidence>
<evidence type="ECO:0000256" key="1">
    <source>
        <dbReference type="SAM" id="MobiDB-lite"/>
    </source>
</evidence>
<gene>
    <name evidence="2" type="ORF">GCM10011419_16940</name>
</gene>
<accession>A0ABQ3HBA5</accession>
<sequence length="102" mass="10935">MTHDLEEPAFPELPEDDAAFVFDDLPERDMALLLKELDAPLPPAPDAPAAPPAPATETAYTGTSQKISIRIPTHVLKCLKATAKARGMPYQTLINNLLAAAT</sequence>
<proteinExistence type="predicted"/>
<organism evidence="2 3">
    <name type="scientific">Vogesella fluminis</name>
    <dbReference type="NCBI Taxonomy" id="1069161"/>
    <lineage>
        <taxon>Bacteria</taxon>
        <taxon>Pseudomonadati</taxon>
        <taxon>Pseudomonadota</taxon>
        <taxon>Betaproteobacteria</taxon>
        <taxon>Neisseriales</taxon>
        <taxon>Chromobacteriaceae</taxon>
        <taxon>Vogesella</taxon>
    </lineage>
</organism>
<keyword evidence="3" id="KW-1185">Reference proteome</keyword>
<dbReference type="Pfam" id="PF12441">
    <property type="entry name" value="CopG_antitoxin"/>
    <property type="match status" value="1"/>
</dbReference>
<dbReference type="InterPro" id="IPR022148">
    <property type="entry name" value="CopG_antitoxin"/>
</dbReference>
<protein>
    <submittedName>
        <fullName evidence="2">Uncharacterized protein</fullName>
    </submittedName>
</protein>
<reference evidence="3" key="1">
    <citation type="journal article" date="2019" name="Int. J. Syst. Evol. Microbiol.">
        <title>The Global Catalogue of Microorganisms (GCM) 10K type strain sequencing project: providing services to taxonomists for standard genome sequencing and annotation.</title>
        <authorList>
            <consortium name="The Broad Institute Genomics Platform"/>
            <consortium name="The Broad Institute Genome Sequencing Center for Infectious Disease"/>
            <person name="Wu L."/>
            <person name="Ma J."/>
        </authorList>
    </citation>
    <scope>NUCLEOTIDE SEQUENCE [LARGE SCALE GENOMIC DNA]</scope>
    <source>
        <strain evidence="3">KCTC 23713</strain>
    </source>
</reference>
<comment type="caution">
    <text evidence="2">The sequence shown here is derived from an EMBL/GenBank/DDBJ whole genome shotgun (WGS) entry which is preliminary data.</text>
</comment>
<feature type="region of interest" description="Disordered" evidence="1">
    <location>
        <begin position="37"/>
        <end position="63"/>
    </location>
</feature>